<evidence type="ECO:0000256" key="1">
    <source>
        <dbReference type="SAM" id="Phobius"/>
    </source>
</evidence>
<dbReference type="EMBL" id="WUQX01000001">
    <property type="protein sequence ID" value="MXP78515.1"/>
    <property type="molecule type" value="Genomic_DNA"/>
</dbReference>
<keyword evidence="1" id="KW-1133">Transmembrane helix</keyword>
<keyword evidence="1" id="KW-0812">Transmembrane</keyword>
<keyword evidence="3" id="KW-1185">Reference proteome</keyword>
<dbReference type="Proteomes" id="UP000460412">
    <property type="component" value="Unassembled WGS sequence"/>
</dbReference>
<keyword evidence="1" id="KW-0472">Membrane</keyword>
<evidence type="ECO:0000313" key="2">
    <source>
        <dbReference type="EMBL" id="MXP78515.1"/>
    </source>
</evidence>
<dbReference type="RefSeq" id="WP_159755236.1">
    <property type="nucleotide sequence ID" value="NZ_CATIFW010000011.1"/>
</dbReference>
<organism evidence="2 3">
    <name type="scientific">Sporofaciens musculi</name>
    <dbReference type="NCBI Taxonomy" id="2681861"/>
    <lineage>
        <taxon>Bacteria</taxon>
        <taxon>Bacillati</taxon>
        <taxon>Bacillota</taxon>
        <taxon>Clostridia</taxon>
        <taxon>Lachnospirales</taxon>
        <taxon>Lachnospiraceae</taxon>
        <taxon>Sporofaciens</taxon>
    </lineage>
</organism>
<name>A0A7X3MLK5_9FIRM</name>
<dbReference type="AlphaFoldDB" id="A0A7X3MLK5"/>
<evidence type="ECO:0000313" key="3">
    <source>
        <dbReference type="Proteomes" id="UP000460412"/>
    </source>
</evidence>
<sequence length="70" mass="7965">MDNARKKLRVCLICVVMAAVVIGLIYYFNDMKSRGKINEGTLVENRGADWQDSDYMTWDTCKSGLQESRG</sequence>
<feature type="transmembrane region" description="Helical" evidence="1">
    <location>
        <begin position="7"/>
        <end position="28"/>
    </location>
</feature>
<protein>
    <submittedName>
        <fullName evidence="2">Uncharacterized protein</fullName>
    </submittedName>
</protein>
<reference evidence="2 3" key="1">
    <citation type="submission" date="2019-12" db="EMBL/GenBank/DDBJ databases">
        <title>Sporaefaciens musculi gen. nov., sp. nov., a novel bacterium isolated from the caecum of an obese mouse.</title>
        <authorList>
            <person name="Rasmussen T.S."/>
            <person name="Streidl T."/>
            <person name="Hitch T.C.A."/>
            <person name="Wortmann E."/>
            <person name="Deptula P."/>
            <person name="Hansen M."/>
            <person name="Nielsen D.S."/>
            <person name="Clavel T."/>
            <person name="Vogensen F.K."/>
        </authorList>
    </citation>
    <scope>NUCLEOTIDE SEQUENCE [LARGE SCALE GENOMIC DNA]</scope>
    <source>
        <strain evidence="2 3">WCA-9-b2</strain>
    </source>
</reference>
<gene>
    <name evidence="2" type="ORF">GN277_25195</name>
</gene>
<proteinExistence type="predicted"/>
<accession>A0A7X3MLK5</accession>
<comment type="caution">
    <text evidence="2">The sequence shown here is derived from an EMBL/GenBank/DDBJ whole genome shotgun (WGS) entry which is preliminary data.</text>
</comment>